<protein>
    <submittedName>
        <fullName evidence="1">Uncharacterized protein</fullName>
    </submittedName>
</protein>
<accession>A0ACC0LCE5</accession>
<name>A0ACC0LCE5_RHOML</name>
<proteinExistence type="predicted"/>
<keyword evidence="2" id="KW-1185">Reference proteome</keyword>
<dbReference type="Proteomes" id="UP001062846">
    <property type="component" value="Chromosome 13"/>
</dbReference>
<dbReference type="EMBL" id="CM046400">
    <property type="protein sequence ID" value="KAI8526022.1"/>
    <property type="molecule type" value="Genomic_DNA"/>
</dbReference>
<evidence type="ECO:0000313" key="1">
    <source>
        <dbReference type="EMBL" id="KAI8526022.1"/>
    </source>
</evidence>
<gene>
    <name evidence="1" type="ORF">RHMOL_Rhmol13G0276200</name>
</gene>
<organism evidence="1 2">
    <name type="scientific">Rhododendron molle</name>
    <name type="common">Chinese azalea</name>
    <name type="synonym">Azalea mollis</name>
    <dbReference type="NCBI Taxonomy" id="49168"/>
    <lineage>
        <taxon>Eukaryota</taxon>
        <taxon>Viridiplantae</taxon>
        <taxon>Streptophyta</taxon>
        <taxon>Embryophyta</taxon>
        <taxon>Tracheophyta</taxon>
        <taxon>Spermatophyta</taxon>
        <taxon>Magnoliopsida</taxon>
        <taxon>eudicotyledons</taxon>
        <taxon>Gunneridae</taxon>
        <taxon>Pentapetalae</taxon>
        <taxon>asterids</taxon>
        <taxon>Ericales</taxon>
        <taxon>Ericaceae</taxon>
        <taxon>Ericoideae</taxon>
        <taxon>Rhodoreae</taxon>
        <taxon>Rhododendron</taxon>
    </lineage>
</organism>
<comment type="caution">
    <text evidence="1">The sequence shown here is derived from an EMBL/GenBank/DDBJ whole genome shotgun (WGS) entry which is preliminary data.</text>
</comment>
<sequence>MEEDRVAEEMVMRENKNKKNKNKKKNRRENKKGFEDVVDNETEADEQSAPRTPSLIGEEGRLLLGKRSRTSPSSVDDNDEIKGAFGQISQSPNLEEKSPCLLVHSPNGPVLYSIQFPPANYPVISTSWRHKEGNFCQRCCVDFFGSGDDETQELGLRELTPAKSKSEWTPDCGVQVEVDSRL</sequence>
<reference evidence="1" key="1">
    <citation type="submission" date="2022-02" db="EMBL/GenBank/DDBJ databases">
        <title>Plant Genome Project.</title>
        <authorList>
            <person name="Zhang R.-G."/>
        </authorList>
    </citation>
    <scope>NUCLEOTIDE SEQUENCE</scope>
    <source>
        <strain evidence="1">AT1</strain>
    </source>
</reference>
<evidence type="ECO:0000313" key="2">
    <source>
        <dbReference type="Proteomes" id="UP001062846"/>
    </source>
</evidence>